<evidence type="ECO:0000313" key="3">
    <source>
        <dbReference type="Proteomes" id="UP000184356"/>
    </source>
</evidence>
<evidence type="ECO:0000313" key="2">
    <source>
        <dbReference type="EMBL" id="OJJ58641.1"/>
    </source>
</evidence>
<feature type="signal peptide" evidence="1">
    <location>
        <begin position="1"/>
        <end position="18"/>
    </location>
</feature>
<feature type="non-terminal residue" evidence="2">
    <location>
        <position position="87"/>
    </location>
</feature>
<feature type="chain" id="PRO_5012566930" description="Secreted protein" evidence="1">
    <location>
        <begin position="19"/>
        <end position="87"/>
    </location>
</feature>
<dbReference type="Proteomes" id="UP000184356">
    <property type="component" value="Unassembled WGS sequence"/>
</dbReference>
<keyword evidence="1" id="KW-0732">Signal</keyword>
<dbReference type="GeneID" id="63763031"/>
<sequence length="87" mass="9642">MGILFLLLYLLHPSRTRAAQLQENSVYVTSRAALLVSISFVSGLRCMERLEDLPHLTGVSRYSSRGTAMFTLPCRLSGSSVLQLHTC</sequence>
<accession>A0A1L9TGY5</accession>
<protein>
    <recommendedName>
        <fullName evidence="4">Secreted protein</fullName>
    </recommendedName>
</protein>
<name>A0A1L9TGY5_9EURO</name>
<dbReference type="AlphaFoldDB" id="A0A1L9TGY5"/>
<keyword evidence="3" id="KW-1185">Reference proteome</keyword>
<proteinExistence type="predicted"/>
<gene>
    <name evidence="2" type="ORF">ASPSYDRAFT_45029</name>
</gene>
<evidence type="ECO:0000256" key="1">
    <source>
        <dbReference type="SAM" id="SignalP"/>
    </source>
</evidence>
<reference evidence="3" key="1">
    <citation type="journal article" date="2017" name="Genome Biol.">
        <title>Comparative genomics reveals high biological diversity and specific adaptations in the industrially and medically important fungal genus Aspergillus.</title>
        <authorList>
            <person name="de Vries R.P."/>
            <person name="Riley R."/>
            <person name="Wiebenga A."/>
            <person name="Aguilar-Osorio G."/>
            <person name="Amillis S."/>
            <person name="Uchima C.A."/>
            <person name="Anderluh G."/>
            <person name="Asadollahi M."/>
            <person name="Askin M."/>
            <person name="Barry K."/>
            <person name="Battaglia E."/>
            <person name="Bayram O."/>
            <person name="Benocci T."/>
            <person name="Braus-Stromeyer S.A."/>
            <person name="Caldana C."/>
            <person name="Canovas D."/>
            <person name="Cerqueira G.C."/>
            <person name="Chen F."/>
            <person name="Chen W."/>
            <person name="Choi C."/>
            <person name="Clum A."/>
            <person name="Dos Santos R.A."/>
            <person name="Damasio A.R."/>
            <person name="Diallinas G."/>
            <person name="Emri T."/>
            <person name="Fekete E."/>
            <person name="Flipphi M."/>
            <person name="Freyberg S."/>
            <person name="Gallo A."/>
            <person name="Gournas C."/>
            <person name="Habgood R."/>
            <person name="Hainaut M."/>
            <person name="Harispe M.L."/>
            <person name="Henrissat B."/>
            <person name="Hilden K.S."/>
            <person name="Hope R."/>
            <person name="Hossain A."/>
            <person name="Karabika E."/>
            <person name="Karaffa L."/>
            <person name="Karanyi Z."/>
            <person name="Krasevec N."/>
            <person name="Kuo A."/>
            <person name="Kusch H."/>
            <person name="LaButti K."/>
            <person name="Lagendijk E.L."/>
            <person name="Lapidus A."/>
            <person name="Levasseur A."/>
            <person name="Lindquist E."/>
            <person name="Lipzen A."/>
            <person name="Logrieco A.F."/>
            <person name="MacCabe A."/>
            <person name="Maekelae M.R."/>
            <person name="Malavazi I."/>
            <person name="Melin P."/>
            <person name="Meyer V."/>
            <person name="Mielnichuk N."/>
            <person name="Miskei M."/>
            <person name="Molnar A.P."/>
            <person name="Mule G."/>
            <person name="Ngan C.Y."/>
            <person name="Orejas M."/>
            <person name="Orosz E."/>
            <person name="Ouedraogo J.P."/>
            <person name="Overkamp K.M."/>
            <person name="Park H.-S."/>
            <person name="Perrone G."/>
            <person name="Piumi F."/>
            <person name="Punt P.J."/>
            <person name="Ram A.F."/>
            <person name="Ramon A."/>
            <person name="Rauscher S."/>
            <person name="Record E."/>
            <person name="Riano-Pachon D.M."/>
            <person name="Robert V."/>
            <person name="Roehrig J."/>
            <person name="Ruller R."/>
            <person name="Salamov A."/>
            <person name="Salih N.S."/>
            <person name="Samson R.A."/>
            <person name="Sandor E."/>
            <person name="Sanguinetti M."/>
            <person name="Schuetze T."/>
            <person name="Sepcic K."/>
            <person name="Shelest E."/>
            <person name="Sherlock G."/>
            <person name="Sophianopoulou V."/>
            <person name="Squina F.M."/>
            <person name="Sun H."/>
            <person name="Susca A."/>
            <person name="Todd R.B."/>
            <person name="Tsang A."/>
            <person name="Unkles S.E."/>
            <person name="van de Wiele N."/>
            <person name="van Rossen-Uffink D."/>
            <person name="Oliveira J.V."/>
            <person name="Vesth T.C."/>
            <person name="Visser J."/>
            <person name="Yu J.-H."/>
            <person name="Zhou M."/>
            <person name="Andersen M.R."/>
            <person name="Archer D.B."/>
            <person name="Baker S.E."/>
            <person name="Benoit I."/>
            <person name="Brakhage A.A."/>
            <person name="Braus G.H."/>
            <person name="Fischer R."/>
            <person name="Frisvad J.C."/>
            <person name="Goldman G.H."/>
            <person name="Houbraken J."/>
            <person name="Oakley B."/>
            <person name="Pocsi I."/>
            <person name="Scazzocchio C."/>
            <person name="Seiboth B."/>
            <person name="vanKuyk P.A."/>
            <person name="Wortman J."/>
            <person name="Dyer P.S."/>
            <person name="Grigoriev I.V."/>
        </authorList>
    </citation>
    <scope>NUCLEOTIDE SEQUENCE [LARGE SCALE GENOMIC DNA]</scope>
    <source>
        <strain evidence="3">CBS 593.65</strain>
    </source>
</reference>
<dbReference type="VEuPathDB" id="FungiDB:ASPSYDRAFT_45029"/>
<evidence type="ECO:0008006" key="4">
    <source>
        <dbReference type="Google" id="ProtNLM"/>
    </source>
</evidence>
<dbReference type="EMBL" id="KV878586">
    <property type="protein sequence ID" value="OJJ58641.1"/>
    <property type="molecule type" value="Genomic_DNA"/>
</dbReference>
<organism evidence="2 3">
    <name type="scientific">Aspergillus sydowii CBS 593.65</name>
    <dbReference type="NCBI Taxonomy" id="1036612"/>
    <lineage>
        <taxon>Eukaryota</taxon>
        <taxon>Fungi</taxon>
        <taxon>Dikarya</taxon>
        <taxon>Ascomycota</taxon>
        <taxon>Pezizomycotina</taxon>
        <taxon>Eurotiomycetes</taxon>
        <taxon>Eurotiomycetidae</taxon>
        <taxon>Eurotiales</taxon>
        <taxon>Aspergillaceae</taxon>
        <taxon>Aspergillus</taxon>
        <taxon>Aspergillus subgen. Nidulantes</taxon>
    </lineage>
</organism>
<dbReference type="RefSeq" id="XP_040702447.1">
    <property type="nucleotide sequence ID" value="XM_040846958.1"/>
</dbReference>